<organism evidence="4 5">
    <name type="scientific">Kurthia gibsonii</name>
    <dbReference type="NCBI Taxonomy" id="33946"/>
    <lineage>
        <taxon>Bacteria</taxon>
        <taxon>Bacillati</taxon>
        <taxon>Bacillota</taxon>
        <taxon>Bacilli</taxon>
        <taxon>Bacillales</taxon>
        <taxon>Caryophanaceae</taxon>
        <taxon>Kurthia</taxon>
    </lineage>
</organism>
<feature type="domain" description="Glycoside hydrolase family 20 catalytic" evidence="3">
    <location>
        <begin position="33"/>
        <end position="340"/>
    </location>
</feature>
<comment type="similarity">
    <text evidence="1">Belongs to the glycosyl hydrolase 20 family.</text>
</comment>
<sequence length="363" mass="42325">MKKWLFGLSICMLIGLTGCGEQNVAQAQEQKYGMNLDLARRPYTIDVLKKYIDDVKKSGGNYVHLHLTDDENYALESRLLGQPAKKSWQQKDGLYRNPLTKQTFLSMKQMRSLEAYAAKKKIELIPEIDTPSHMGAILKLYEKANLKAAKKLVRDEWNQIAPNQSSIRFVQALYREVLQALPKTKTMHIGGDEIAYDEEDHVKYIHYFNQMNRYLQKKHVRTWIWNDSLLKADLKKLDQTIAITFWSWTGEPESTTEKKYREKVRPSAPQLIKAGHTVYNYNDYYLYVDFTSKGSIRSDLQYMKRDIKKNWTLGRWNSSHQQTTSKISGAAISIWGEGSKKYTADQVYNYTKELFPTMMKKVK</sequence>
<dbReference type="PANTHER" id="PTHR43678">
    <property type="entry name" value="PUTATIVE (AFU_ORTHOLOGUE AFUA_2G00640)-RELATED"/>
    <property type="match status" value="1"/>
</dbReference>
<evidence type="ECO:0000313" key="4">
    <source>
        <dbReference type="EMBL" id="MEL5987158.1"/>
    </source>
</evidence>
<gene>
    <name evidence="4" type="ORF">AAF454_01815</name>
</gene>
<dbReference type="EMBL" id="JBCEWA010000001">
    <property type="protein sequence ID" value="MEL5987158.1"/>
    <property type="molecule type" value="Genomic_DNA"/>
</dbReference>
<dbReference type="PANTHER" id="PTHR43678:SF1">
    <property type="entry name" value="BETA-N-ACETYLHEXOSAMINIDASE"/>
    <property type="match status" value="1"/>
</dbReference>
<proteinExistence type="inferred from homology"/>
<reference evidence="4 5" key="1">
    <citation type="submission" date="2024-04" db="EMBL/GenBank/DDBJ databases">
        <authorList>
            <person name="Wu Y.S."/>
            <person name="Zhang L."/>
        </authorList>
    </citation>
    <scope>NUCLEOTIDE SEQUENCE [LARGE SCALE GENOMIC DNA]</scope>
    <source>
        <strain evidence="4 5">KG-01</strain>
    </source>
</reference>
<dbReference type="InterPro" id="IPR025705">
    <property type="entry name" value="Beta_hexosaminidase_sua/sub"/>
</dbReference>
<dbReference type="Pfam" id="PF00728">
    <property type="entry name" value="Glyco_hydro_20"/>
    <property type="match status" value="1"/>
</dbReference>
<dbReference type="RefSeq" id="WP_342302604.1">
    <property type="nucleotide sequence ID" value="NZ_JBCEWA010000001.1"/>
</dbReference>
<accession>A0ABU9LJG4</accession>
<dbReference type="PROSITE" id="PS51257">
    <property type="entry name" value="PROKAR_LIPOPROTEIN"/>
    <property type="match status" value="1"/>
</dbReference>
<dbReference type="Proteomes" id="UP001398420">
    <property type="component" value="Unassembled WGS sequence"/>
</dbReference>
<evidence type="ECO:0000256" key="1">
    <source>
        <dbReference type="ARBA" id="ARBA00006285"/>
    </source>
</evidence>
<dbReference type="Gene3D" id="3.20.20.80">
    <property type="entry name" value="Glycosidases"/>
    <property type="match status" value="1"/>
</dbReference>
<dbReference type="PRINTS" id="PR00738">
    <property type="entry name" value="GLHYDRLASE20"/>
</dbReference>
<dbReference type="InterPro" id="IPR052764">
    <property type="entry name" value="GH20_Enzymes"/>
</dbReference>
<keyword evidence="2" id="KW-0378">Hydrolase</keyword>
<evidence type="ECO:0000256" key="2">
    <source>
        <dbReference type="ARBA" id="ARBA00022801"/>
    </source>
</evidence>
<evidence type="ECO:0000259" key="3">
    <source>
        <dbReference type="Pfam" id="PF00728"/>
    </source>
</evidence>
<dbReference type="SUPFAM" id="SSF51445">
    <property type="entry name" value="(Trans)glycosidases"/>
    <property type="match status" value="1"/>
</dbReference>
<evidence type="ECO:0000313" key="5">
    <source>
        <dbReference type="Proteomes" id="UP001398420"/>
    </source>
</evidence>
<dbReference type="InterPro" id="IPR015883">
    <property type="entry name" value="Glyco_hydro_20_cat"/>
</dbReference>
<dbReference type="InterPro" id="IPR017853">
    <property type="entry name" value="GH"/>
</dbReference>
<keyword evidence="5" id="KW-1185">Reference proteome</keyword>
<comment type="caution">
    <text evidence="4">The sequence shown here is derived from an EMBL/GenBank/DDBJ whole genome shotgun (WGS) entry which is preliminary data.</text>
</comment>
<name>A0ABU9LJG4_9BACL</name>
<protein>
    <submittedName>
        <fullName evidence="4">Family 20 glycosylhydrolase</fullName>
    </submittedName>
</protein>